<reference evidence="9 10" key="1">
    <citation type="submission" date="2015-03" db="EMBL/GenBank/DDBJ databases">
        <authorList>
            <consortium name="Pathogen Informatics"/>
            <person name="Murphy D."/>
        </authorList>
    </citation>
    <scope>NUCLEOTIDE SEQUENCE [LARGE SCALE GENOMIC DNA]</scope>
    <source>
        <strain evidence="9 10">FE82747</strain>
    </source>
</reference>
<keyword evidence="7" id="KW-1005">Bacterial flagellum biogenesis</keyword>
<evidence type="ECO:0000256" key="6">
    <source>
        <dbReference type="ARBA" id="ARBA00025643"/>
    </source>
</evidence>
<proteinExistence type="inferred from homology"/>
<keyword evidence="9" id="KW-0969">Cilium</keyword>
<dbReference type="SMART" id="SM00858">
    <property type="entry name" value="SAF"/>
    <property type="match status" value="1"/>
</dbReference>
<evidence type="ECO:0000256" key="7">
    <source>
        <dbReference type="RuleBase" id="RU362063"/>
    </source>
</evidence>
<dbReference type="Pfam" id="PF13144">
    <property type="entry name" value="ChapFlgA"/>
    <property type="match status" value="1"/>
</dbReference>
<dbReference type="InterPro" id="IPR039246">
    <property type="entry name" value="Flagellar_FlgA"/>
</dbReference>
<dbReference type="AlphaFoldDB" id="A0AA36PGS9"/>
<sequence>MFSSCRLFITSLILVFSFSLFDASATPPTPNETPSTPENPLIAQITALVNSQGGIATDAAVTRTIKILTPPEQLALLCSAPELSFAGNNSRLTGNKSVIAQCGSQRKFIQISVQAQGTWWAARKTIKPGSEIQAENIVSRTGSLDRLPAGLVFNKESIVGQTAARTITRGQPIVQTQLRRRWAIVSGQEVEITVTGPGFRIRAKGKALDNAAVGKPVRIAMRSGQIMPGVASSEGKVDINLKE</sequence>
<keyword evidence="9" id="KW-0282">Flagellum</keyword>
<name>A0AA36PGS9_YERMO</name>
<evidence type="ECO:0000256" key="3">
    <source>
        <dbReference type="ARBA" id="ARBA00014754"/>
    </source>
</evidence>
<dbReference type="PANTHER" id="PTHR36307:SF1">
    <property type="entry name" value="FLAGELLA BASAL BODY P-RING FORMATION PROTEIN FLGA"/>
    <property type="match status" value="1"/>
</dbReference>
<dbReference type="GO" id="GO:0042597">
    <property type="term" value="C:periplasmic space"/>
    <property type="evidence" value="ECO:0007669"/>
    <property type="project" value="UniProtKB-SubCell"/>
</dbReference>
<comment type="caution">
    <text evidence="9">The sequence shown here is derived from an EMBL/GenBank/DDBJ whole genome shotgun (WGS) entry which is preliminary data.</text>
</comment>
<evidence type="ECO:0000256" key="5">
    <source>
        <dbReference type="ARBA" id="ARBA00022764"/>
    </source>
</evidence>
<dbReference type="InterPro" id="IPR017585">
    <property type="entry name" value="SAF_FlgA"/>
</dbReference>
<dbReference type="Gene3D" id="3.90.1210.10">
    <property type="entry name" value="Antifreeze-like/N-acetylneuraminic acid synthase C-terminal domain"/>
    <property type="match status" value="1"/>
</dbReference>
<accession>A0AA36PGS9</accession>
<keyword evidence="9" id="KW-0966">Cell projection</keyword>
<evidence type="ECO:0000256" key="4">
    <source>
        <dbReference type="ARBA" id="ARBA00022729"/>
    </source>
</evidence>
<evidence type="ECO:0000313" key="9">
    <source>
        <dbReference type="EMBL" id="CNI69978.1"/>
    </source>
</evidence>
<dbReference type="RefSeq" id="WP_032814046.1">
    <property type="nucleotide sequence ID" value="NZ_CABHYS010000009.1"/>
</dbReference>
<dbReference type="NCBIfam" id="TIGR03170">
    <property type="entry name" value="flgA_cterm"/>
    <property type="match status" value="1"/>
</dbReference>
<dbReference type="Proteomes" id="UP000040841">
    <property type="component" value="Unassembled WGS sequence"/>
</dbReference>
<dbReference type="InterPro" id="IPR013974">
    <property type="entry name" value="SAF"/>
</dbReference>
<evidence type="ECO:0000259" key="8">
    <source>
        <dbReference type="SMART" id="SM00858"/>
    </source>
</evidence>
<gene>
    <name evidence="9" type="ORF">ERS008502_04022</name>
</gene>
<feature type="domain" description="SAF" evidence="8">
    <location>
        <begin position="117"/>
        <end position="179"/>
    </location>
</feature>
<evidence type="ECO:0000256" key="2">
    <source>
        <dbReference type="ARBA" id="ARBA00010474"/>
    </source>
</evidence>
<protein>
    <recommendedName>
        <fullName evidence="3 7">Flagella basal body P-ring formation protein FlgA</fullName>
    </recommendedName>
</protein>
<feature type="chain" id="PRO_5041487650" description="Flagella basal body P-ring formation protein FlgA" evidence="7">
    <location>
        <begin position="23"/>
        <end position="243"/>
    </location>
</feature>
<dbReference type="PANTHER" id="PTHR36307">
    <property type="entry name" value="FLAGELLA BASAL BODY P-RING FORMATION PROTEIN FLGA"/>
    <property type="match status" value="1"/>
</dbReference>
<evidence type="ECO:0000313" key="10">
    <source>
        <dbReference type="Proteomes" id="UP000040841"/>
    </source>
</evidence>
<organism evidence="9 10">
    <name type="scientific">Yersinia mollaretii</name>
    <dbReference type="NCBI Taxonomy" id="33060"/>
    <lineage>
        <taxon>Bacteria</taxon>
        <taxon>Pseudomonadati</taxon>
        <taxon>Pseudomonadota</taxon>
        <taxon>Gammaproteobacteria</taxon>
        <taxon>Enterobacterales</taxon>
        <taxon>Yersiniaceae</taxon>
        <taxon>Yersinia</taxon>
    </lineage>
</organism>
<dbReference type="EMBL" id="CQBM01000017">
    <property type="protein sequence ID" value="CNI69978.1"/>
    <property type="molecule type" value="Genomic_DNA"/>
</dbReference>
<dbReference type="CDD" id="cd11614">
    <property type="entry name" value="SAF_CpaB_FlgA_like"/>
    <property type="match status" value="1"/>
</dbReference>
<comment type="function">
    <text evidence="6 7">Involved in the assembly process of the P-ring formation. It may associate with FlgF on the rod constituting a structure essential for the P-ring assembly or may act as a modulator protein for the P-ring assembly.</text>
</comment>
<evidence type="ECO:0000256" key="1">
    <source>
        <dbReference type="ARBA" id="ARBA00004418"/>
    </source>
</evidence>
<keyword evidence="5 7" id="KW-0574">Periplasm</keyword>
<dbReference type="Gene3D" id="2.30.30.760">
    <property type="match status" value="1"/>
</dbReference>
<comment type="subcellular location">
    <subcellularLocation>
        <location evidence="1 7">Periplasm</location>
    </subcellularLocation>
</comment>
<comment type="similarity">
    <text evidence="2 7">Belongs to the FlgA family.</text>
</comment>
<feature type="signal peptide" evidence="7">
    <location>
        <begin position="1"/>
        <end position="22"/>
    </location>
</feature>
<dbReference type="GO" id="GO:0044780">
    <property type="term" value="P:bacterial-type flagellum assembly"/>
    <property type="evidence" value="ECO:0007669"/>
    <property type="project" value="InterPro"/>
</dbReference>
<dbReference type="GeneID" id="57916568"/>
<keyword evidence="4 7" id="KW-0732">Signal</keyword>